<dbReference type="Proteomes" id="UP001232156">
    <property type="component" value="Unassembled WGS sequence"/>
</dbReference>
<proteinExistence type="predicted"/>
<gene>
    <name evidence="1" type="ORF">Q8947_00710</name>
</gene>
<sequence>MKATSVKNPTELALNGHKQPTAMRIIRAVASSTAIETGQSIQDLEVRLQARDSKFQQLSLGNA</sequence>
<reference evidence="1 2" key="1">
    <citation type="submission" date="2023-08" db="EMBL/GenBank/DDBJ databases">
        <title>Alcaligenaceae gen. nov., a novel taxon isolated from the sludge of Yixing Pesticide Factory.</title>
        <authorList>
            <person name="Ruan L."/>
        </authorList>
    </citation>
    <scope>NUCLEOTIDE SEQUENCE [LARGE SCALE GENOMIC DNA]</scope>
    <source>
        <strain evidence="1 2">LG-2</strain>
    </source>
</reference>
<keyword evidence="2" id="KW-1185">Reference proteome</keyword>
<evidence type="ECO:0000313" key="1">
    <source>
        <dbReference type="EMBL" id="MDR4124507.1"/>
    </source>
</evidence>
<dbReference type="EMBL" id="JAUZQE010000001">
    <property type="protein sequence ID" value="MDR4124507.1"/>
    <property type="molecule type" value="Genomic_DNA"/>
</dbReference>
<dbReference type="RefSeq" id="WP_165279016.1">
    <property type="nucleotide sequence ID" value="NZ_JAUZQE010000001.1"/>
</dbReference>
<evidence type="ECO:0000313" key="2">
    <source>
        <dbReference type="Proteomes" id="UP001232156"/>
    </source>
</evidence>
<comment type="caution">
    <text evidence="1">The sequence shown here is derived from an EMBL/GenBank/DDBJ whole genome shotgun (WGS) entry which is preliminary data.</text>
</comment>
<organism evidence="1 2">
    <name type="scientific">Yanghanlia caeni</name>
    <dbReference type="NCBI Taxonomy" id="3064283"/>
    <lineage>
        <taxon>Bacteria</taxon>
        <taxon>Pseudomonadati</taxon>
        <taxon>Pseudomonadota</taxon>
        <taxon>Betaproteobacteria</taxon>
        <taxon>Burkholderiales</taxon>
        <taxon>Alcaligenaceae</taxon>
        <taxon>Yanghanlia</taxon>
    </lineage>
</organism>
<protein>
    <submittedName>
        <fullName evidence="1">Uncharacterized protein</fullName>
    </submittedName>
</protein>
<name>A0ABU1D2J2_9BURK</name>
<accession>A0ABU1D2J2</accession>